<keyword evidence="2" id="KW-1133">Transmembrane helix</keyword>
<dbReference type="PANTHER" id="PTHR19346:SF4">
    <property type="entry name" value="SUGAR PHOSPHATE TRANSPORTER DOMAIN-CONTAINING PROTEIN"/>
    <property type="match status" value="1"/>
</dbReference>
<dbReference type="STRING" id="58919.A0A316ZK19"/>
<dbReference type="PANTHER" id="PTHR19346">
    <property type="entry name" value="SUGAR PHOSPHATE TRANSPORTER DOMAIN-CONTAINING PROTEIN"/>
    <property type="match status" value="1"/>
</dbReference>
<keyword evidence="2" id="KW-0812">Transmembrane</keyword>
<dbReference type="RefSeq" id="XP_025601631.1">
    <property type="nucleotide sequence ID" value="XM_025743815.1"/>
</dbReference>
<dbReference type="Proteomes" id="UP000245946">
    <property type="component" value="Unassembled WGS sequence"/>
</dbReference>
<feature type="transmembrane region" description="Helical" evidence="2">
    <location>
        <begin position="43"/>
        <end position="62"/>
    </location>
</feature>
<feature type="compositionally biased region" description="Basic and acidic residues" evidence="1">
    <location>
        <begin position="406"/>
        <end position="418"/>
    </location>
</feature>
<feature type="region of interest" description="Disordered" evidence="1">
    <location>
        <begin position="396"/>
        <end position="506"/>
    </location>
</feature>
<feature type="transmembrane region" description="Helical" evidence="2">
    <location>
        <begin position="225"/>
        <end position="242"/>
    </location>
</feature>
<feature type="transmembrane region" description="Helical" evidence="2">
    <location>
        <begin position="614"/>
        <end position="633"/>
    </location>
</feature>
<evidence type="ECO:0000256" key="2">
    <source>
        <dbReference type="SAM" id="Phobius"/>
    </source>
</evidence>
<feature type="transmembrane region" description="Helical" evidence="2">
    <location>
        <begin position="249"/>
        <end position="268"/>
    </location>
</feature>
<dbReference type="InterPro" id="IPR037185">
    <property type="entry name" value="EmrE-like"/>
</dbReference>
<keyword evidence="2" id="KW-0472">Membrane</keyword>
<evidence type="ECO:0000256" key="1">
    <source>
        <dbReference type="SAM" id="MobiDB-lite"/>
    </source>
</evidence>
<evidence type="ECO:0000259" key="3">
    <source>
        <dbReference type="Pfam" id="PF00892"/>
    </source>
</evidence>
<feature type="transmembrane region" description="Helical" evidence="2">
    <location>
        <begin position="588"/>
        <end position="608"/>
    </location>
</feature>
<accession>A0A316ZK19</accession>
<dbReference type="InterPro" id="IPR000620">
    <property type="entry name" value="EamA_dom"/>
</dbReference>
<organism evidence="4 5">
    <name type="scientific">Tilletiopsis washingtonensis</name>
    <dbReference type="NCBI Taxonomy" id="58919"/>
    <lineage>
        <taxon>Eukaryota</taxon>
        <taxon>Fungi</taxon>
        <taxon>Dikarya</taxon>
        <taxon>Basidiomycota</taxon>
        <taxon>Ustilaginomycotina</taxon>
        <taxon>Exobasidiomycetes</taxon>
        <taxon>Entylomatales</taxon>
        <taxon>Entylomatales incertae sedis</taxon>
        <taxon>Tilletiopsis</taxon>
    </lineage>
</organism>
<feature type="transmembrane region" description="Helical" evidence="2">
    <location>
        <begin position="192"/>
        <end position="213"/>
    </location>
</feature>
<feature type="domain" description="EamA" evidence="3">
    <location>
        <begin position="192"/>
        <end position="264"/>
    </location>
</feature>
<feature type="transmembrane region" description="Helical" evidence="2">
    <location>
        <begin position="524"/>
        <end position="545"/>
    </location>
</feature>
<protein>
    <recommendedName>
        <fullName evidence="3">EamA domain-containing protein</fullName>
    </recommendedName>
</protein>
<dbReference type="Pfam" id="PF00892">
    <property type="entry name" value="EamA"/>
    <property type="match status" value="1"/>
</dbReference>
<dbReference type="EMBL" id="KZ819283">
    <property type="protein sequence ID" value="PWO01353.1"/>
    <property type="molecule type" value="Genomic_DNA"/>
</dbReference>
<proteinExistence type="predicted"/>
<dbReference type="OrthoDB" id="10062838at2759"/>
<evidence type="ECO:0000313" key="4">
    <source>
        <dbReference type="EMBL" id="PWO01353.1"/>
    </source>
</evidence>
<dbReference type="InterPro" id="IPR026505">
    <property type="entry name" value="Solute_c_fam_35_mem_F3/F4"/>
</dbReference>
<name>A0A316ZK19_9BASI</name>
<sequence length="639" mass="68402">MSLSSPAPGQGAAGAPPRPVSALFDAPGAHEERRVKKAGMLRLPGGTPALVAFGISLVAFTVQTEAAQYVQQGLGYRKPFLSLYLGHSSFLSLLPLHLLYLRLRHPSLPLSHHLHLIAQNLHWQLSPRTTSLPPTAERVRRRLSSIGSLGRSSIASDEGGWAVEAAREPRERAAPRYDGWLQETCGFDPFRLLGLLAVLTVGITVPALSWYSAVPLTTMADVTTIYNTYAVWALVFSIYFLGEKWERRKVLAVLLAVGGVVLVAYGGAEHRRRLREPDPVYGKPGDNSTTTVAARSLYASLLSRAEEAPTDDDATRKGSNPVLGALLSFVGAMTMAGYEMAFALLGKLPDEAAQAARYAARAARRPTARGSVVEYSESEGLLDGQEEQHVIGDDADESFGAASPAKPDRPRKLGHLDAARVSTQRVDDEDSQSETSSTVDGASASSISDDEVEEVQRGSTRLSRARSAATLPSAARKTRPSVVGVFDQDGGPAAPPSPRPVRHRSDSVTEWIPPPLPFGLHANLMTAGIGGTTLLCLWVGIPIAHTLGWETFELPHNWTTVGCLLLVMGMGVIFNSCFMILLALWGPVLASVSCLLTTVLVFFADLALGHEFRWISLLGCVTIAAGFGVLASGDSMAPH</sequence>
<gene>
    <name evidence="4" type="ORF">FA09DRAFT_335967</name>
</gene>
<dbReference type="GeneID" id="37271359"/>
<keyword evidence="5" id="KW-1185">Reference proteome</keyword>
<dbReference type="AlphaFoldDB" id="A0A316ZK19"/>
<evidence type="ECO:0000313" key="5">
    <source>
        <dbReference type="Proteomes" id="UP000245946"/>
    </source>
</evidence>
<feature type="transmembrane region" description="Helical" evidence="2">
    <location>
        <begin position="82"/>
        <end position="101"/>
    </location>
</feature>
<reference evidence="4 5" key="1">
    <citation type="journal article" date="2018" name="Mol. Biol. Evol.">
        <title>Broad Genomic Sampling Reveals a Smut Pathogenic Ancestry of the Fungal Clade Ustilaginomycotina.</title>
        <authorList>
            <person name="Kijpornyongpan T."/>
            <person name="Mondo S.J."/>
            <person name="Barry K."/>
            <person name="Sandor L."/>
            <person name="Lee J."/>
            <person name="Lipzen A."/>
            <person name="Pangilinan J."/>
            <person name="LaButti K."/>
            <person name="Hainaut M."/>
            <person name="Henrissat B."/>
            <person name="Grigoriev I.V."/>
            <person name="Spatafora J.W."/>
            <person name="Aime M.C."/>
        </authorList>
    </citation>
    <scope>NUCLEOTIDE SEQUENCE [LARGE SCALE GENOMIC DNA]</scope>
    <source>
        <strain evidence="4 5">MCA 4186</strain>
    </source>
</reference>
<dbReference type="SUPFAM" id="SSF103481">
    <property type="entry name" value="Multidrug resistance efflux transporter EmrE"/>
    <property type="match status" value="1"/>
</dbReference>
<dbReference type="GO" id="GO:0016020">
    <property type="term" value="C:membrane"/>
    <property type="evidence" value="ECO:0007669"/>
    <property type="project" value="InterPro"/>
</dbReference>
<feature type="transmembrane region" description="Helical" evidence="2">
    <location>
        <begin position="557"/>
        <end position="581"/>
    </location>
</feature>